<dbReference type="OrthoDB" id="1470350at2759"/>
<dbReference type="PROSITE" id="PS00086">
    <property type="entry name" value="CYTOCHROME_P450"/>
    <property type="match status" value="1"/>
</dbReference>
<dbReference type="CDD" id="cd11061">
    <property type="entry name" value="CYP67-like"/>
    <property type="match status" value="1"/>
</dbReference>
<dbReference type="InterPro" id="IPR001128">
    <property type="entry name" value="Cyt_P450"/>
</dbReference>
<evidence type="ECO:0008006" key="12">
    <source>
        <dbReference type="Google" id="ProtNLM"/>
    </source>
</evidence>
<dbReference type="GO" id="GO:0043386">
    <property type="term" value="P:mycotoxin biosynthetic process"/>
    <property type="evidence" value="ECO:0007669"/>
    <property type="project" value="UniProtKB-ARBA"/>
</dbReference>
<keyword evidence="11" id="KW-1185">Reference proteome</keyword>
<keyword evidence="7 9" id="KW-0503">Monooxygenase</keyword>
<dbReference type="InterPro" id="IPR017972">
    <property type="entry name" value="Cyt_P450_CS"/>
</dbReference>
<evidence type="ECO:0000256" key="1">
    <source>
        <dbReference type="ARBA" id="ARBA00001971"/>
    </source>
</evidence>
<keyword evidence="3 8" id="KW-0349">Heme</keyword>
<dbReference type="PANTHER" id="PTHR24305">
    <property type="entry name" value="CYTOCHROME P450"/>
    <property type="match status" value="1"/>
</dbReference>
<gene>
    <name evidence="10" type="ORF">N7492_008090</name>
</gene>
<keyword evidence="5 9" id="KW-0560">Oxidoreductase</keyword>
<dbReference type="GO" id="GO:0020037">
    <property type="term" value="F:heme binding"/>
    <property type="evidence" value="ECO:0007669"/>
    <property type="project" value="InterPro"/>
</dbReference>
<dbReference type="GO" id="GO:0004497">
    <property type="term" value="F:monooxygenase activity"/>
    <property type="evidence" value="ECO:0007669"/>
    <property type="project" value="UniProtKB-KW"/>
</dbReference>
<sequence>MEWCRPQADVSQVSSVLIYRLCFHPLAKHPGPLLARLSACANWYHAKKGDRHEWIQSLHAQYGSAVRFTPNSISFNTVSAMDQIFRSRQAGAIKSDWYECIRGSAGGFESTLTARQKARHAVKRRLLSHAFSERAMKDYEPRICKLVSTWLDCLEAEAKGRDIMDLGEWCNYLIFDILGDLAFGDSFGLMTTASERFVTGLIPKTTGGWYSLGYHPLTKSLRYLIFNTRLGQWIGGQSFRDNVRFRDFCIGKLNRRKAQSPGKDETPGKTDMFEHLLNGRDPETGQGYPMGDLACESVLLMVAGSQSTSGGLAATLFYLAHHPEKLSKLRAEIRTTFTTESAIRYDGGSALMTLPYLRACIDESLRLSPPTPGHLPREIVGNNGMDIDGDWFPATTNVGVAPYAIHRNALYFPEPLEFRPERWLGERDKETRDDLQLAFVPFSAGATGCIGRQLAMMELCLAVARLLWRFDLQVALPSRNGPVEYRIRDCFVGDGDGPFLRLIRSPGSGF</sequence>
<dbReference type="PRINTS" id="PR00463">
    <property type="entry name" value="EP450I"/>
</dbReference>
<evidence type="ECO:0000256" key="5">
    <source>
        <dbReference type="ARBA" id="ARBA00023002"/>
    </source>
</evidence>
<evidence type="ECO:0000256" key="9">
    <source>
        <dbReference type="RuleBase" id="RU000461"/>
    </source>
</evidence>
<comment type="similarity">
    <text evidence="2 9">Belongs to the cytochrome P450 family.</text>
</comment>
<dbReference type="AlphaFoldDB" id="A0A9W9HR40"/>
<keyword evidence="4 8" id="KW-0479">Metal-binding</keyword>
<keyword evidence="6 8" id="KW-0408">Iron</keyword>
<dbReference type="GO" id="GO:0016705">
    <property type="term" value="F:oxidoreductase activity, acting on paired donors, with incorporation or reduction of molecular oxygen"/>
    <property type="evidence" value="ECO:0007669"/>
    <property type="project" value="InterPro"/>
</dbReference>
<dbReference type="Gene3D" id="1.10.630.10">
    <property type="entry name" value="Cytochrome P450"/>
    <property type="match status" value="1"/>
</dbReference>
<feature type="binding site" description="axial binding residue" evidence="8">
    <location>
        <position position="449"/>
    </location>
    <ligand>
        <name>heme</name>
        <dbReference type="ChEBI" id="CHEBI:30413"/>
    </ligand>
    <ligandPart>
        <name>Fe</name>
        <dbReference type="ChEBI" id="CHEBI:18248"/>
    </ligandPart>
</feature>
<reference evidence="10" key="1">
    <citation type="submission" date="2022-11" db="EMBL/GenBank/DDBJ databases">
        <authorList>
            <person name="Petersen C."/>
        </authorList>
    </citation>
    <scope>NUCLEOTIDE SEQUENCE</scope>
    <source>
        <strain evidence="10">IBT 21917</strain>
    </source>
</reference>
<dbReference type="EMBL" id="JAPQKO010000006">
    <property type="protein sequence ID" value="KAJ5155287.1"/>
    <property type="molecule type" value="Genomic_DNA"/>
</dbReference>
<proteinExistence type="inferred from homology"/>
<evidence type="ECO:0000256" key="3">
    <source>
        <dbReference type="ARBA" id="ARBA00022617"/>
    </source>
</evidence>
<evidence type="ECO:0000256" key="4">
    <source>
        <dbReference type="ARBA" id="ARBA00022723"/>
    </source>
</evidence>
<dbReference type="InterPro" id="IPR050121">
    <property type="entry name" value="Cytochrome_P450_monoxygenase"/>
</dbReference>
<dbReference type="SUPFAM" id="SSF48264">
    <property type="entry name" value="Cytochrome P450"/>
    <property type="match status" value="1"/>
</dbReference>
<dbReference type="Pfam" id="PF00067">
    <property type="entry name" value="p450"/>
    <property type="match status" value="1"/>
</dbReference>
<accession>A0A9W9HR40</accession>
<dbReference type="PANTHER" id="PTHR24305:SF237">
    <property type="entry name" value="CYTOCHROME P450 MONOOXYGENASE ATNE-RELATED"/>
    <property type="match status" value="1"/>
</dbReference>
<comment type="cofactor">
    <cofactor evidence="1 8">
        <name>heme</name>
        <dbReference type="ChEBI" id="CHEBI:30413"/>
    </cofactor>
</comment>
<evidence type="ECO:0000313" key="10">
    <source>
        <dbReference type="EMBL" id="KAJ5155287.1"/>
    </source>
</evidence>
<evidence type="ECO:0000256" key="8">
    <source>
        <dbReference type="PIRSR" id="PIRSR602401-1"/>
    </source>
</evidence>
<organism evidence="10 11">
    <name type="scientific">Penicillium capsulatum</name>
    <dbReference type="NCBI Taxonomy" id="69766"/>
    <lineage>
        <taxon>Eukaryota</taxon>
        <taxon>Fungi</taxon>
        <taxon>Dikarya</taxon>
        <taxon>Ascomycota</taxon>
        <taxon>Pezizomycotina</taxon>
        <taxon>Eurotiomycetes</taxon>
        <taxon>Eurotiomycetidae</taxon>
        <taxon>Eurotiales</taxon>
        <taxon>Aspergillaceae</taxon>
        <taxon>Penicillium</taxon>
    </lineage>
</organism>
<dbReference type="InterPro" id="IPR002401">
    <property type="entry name" value="Cyt_P450_E_grp-I"/>
</dbReference>
<evidence type="ECO:0000313" key="11">
    <source>
        <dbReference type="Proteomes" id="UP001146351"/>
    </source>
</evidence>
<dbReference type="GO" id="GO:0005506">
    <property type="term" value="F:iron ion binding"/>
    <property type="evidence" value="ECO:0007669"/>
    <property type="project" value="InterPro"/>
</dbReference>
<evidence type="ECO:0000256" key="2">
    <source>
        <dbReference type="ARBA" id="ARBA00010617"/>
    </source>
</evidence>
<reference evidence="10" key="2">
    <citation type="journal article" date="2023" name="IMA Fungus">
        <title>Comparative genomic study of the Penicillium genus elucidates a diverse pangenome and 15 lateral gene transfer events.</title>
        <authorList>
            <person name="Petersen C."/>
            <person name="Sorensen T."/>
            <person name="Nielsen M.R."/>
            <person name="Sondergaard T.E."/>
            <person name="Sorensen J.L."/>
            <person name="Fitzpatrick D.A."/>
            <person name="Frisvad J.C."/>
            <person name="Nielsen K.L."/>
        </authorList>
    </citation>
    <scope>NUCLEOTIDE SEQUENCE</scope>
    <source>
        <strain evidence="10">IBT 21917</strain>
    </source>
</reference>
<dbReference type="InterPro" id="IPR036396">
    <property type="entry name" value="Cyt_P450_sf"/>
</dbReference>
<comment type="caution">
    <text evidence="10">The sequence shown here is derived from an EMBL/GenBank/DDBJ whole genome shotgun (WGS) entry which is preliminary data.</text>
</comment>
<dbReference type="PRINTS" id="PR00385">
    <property type="entry name" value="P450"/>
</dbReference>
<name>A0A9W9HR40_9EURO</name>
<protein>
    <recommendedName>
        <fullName evidence="12">Cytochrome P450</fullName>
    </recommendedName>
</protein>
<evidence type="ECO:0000256" key="7">
    <source>
        <dbReference type="ARBA" id="ARBA00023033"/>
    </source>
</evidence>
<evidence type="ECO:0000256" key="6">
    <source>
        <dbReference type="ARBA" id="ARBA00023004"/>
    </source>
</evidence>
<dbReference type="Proteomes" id="UP001146351">
    <property type="component" value="Unassembled WGS sequence"/>
</dbReference>